<dbReference type="EMBL" id="MIJY01000007">
    <property type="protein sequence ID" value="OEG18167.1"/>
    <property type="molecule type" value="Genomic_DNA"/>
</dbReference>
<evidence type="ECO:0000313" key="1">
    <source>
        <dbReference type="EMBL" id="OEG18167.1"/>
    </source>
</evidence>
<comment type="caution">
    <text evidence="1">The sequence shown here is derived from an EMBL/GenBank/DDBJ whole genome shotgun (WGS) entry which is preliminary data.</text>
</comment>
<dbReference type="OrthoDB" id="9948730at2"/>
<protein>
    <submittedName>
        <fullName evidence="1">Uncharacterized protein</fullName>
    </submittedName>
</protein>
<dbReference type="AlphaFoldDB" id="A0A1E5GZQ8"/>
<gene>
    <name evidence="1" type="ORF">BCR25_16890</name>
</gene>
<name>A0A1E5GZQ8_9ENTE</name>
<reference evidence="2" key="1">
    <citation type="submission" date="2016-09" db="EMBL/GenBank/DDBJ databases">
        <authorList>
            <person name="Gulvik C.A."/>
        </authorList>
    </citation>
    <scope>NUCLEOTIDE SEQUENCE [LARGE SCALE GENOMIC DNA]</scope>
    <source>
        <strain evidence="2">LMG 8895</strain>
    </source>
</reference>
<proteinExistence type="predicted"/>
<keyword evidence="2" id="KW-1185">Reference proteome</keyword>
<evidence type="ECO:0000313" key="2">
    <source>
        <dbReference type="Proteomes" id="UP000095094"/>
    </source>
</evidence>
<dbReference type="Proteomes" id="UP000095094">
    <property type="component" value="Unassembled WGS sequence"/>
</dbReference>
<accession>A0A1E5GZQ8</accession>
<sequence length="61" mass="6894">MSVMINQGDKVKYIGTALPKYTGKILKVKKCLVNDNFILSLPDDDKHILELKWGDRDGTIC</sequence>
<organism evidence="1 2">
    <name type="scientific">Enterococcus termitis</name>
    <dbReference type="NCBI Taxonomy" id="332950"/>
    <lineage>
        <taxon>Bacteria</taxon>
        <taxon>Bacillati</taxon>
        <taxon>Bacillota</taxon>
        <taxon>Bacilli</taxon>
        <taxon>Lactobacillales</taxon>
        <taxon>Enterococcaceae</taxon>
        <taxon>Enterococcus</taxon>
    </lineage>
</organism>